<dbReference type="Pfam" id="PF18088">
    <property type="entry name" value="Glyco_H_20C_C"/>
    <property type="match status" value="1"/>
</dbReference>
<dbReference type="SUPFAM" id="SSF51445">
    <property type="entry name" value="(Trans)glycosidases"/>
    <property type="match status" value="1"/>
</dbReference>
<sequence length="627" mass="72828">MKLLLNGDLEKIDKGIRLLQEELHFDLTDDGFPIDVVQSSGNLKVSCDGERGFIQFEEKIHFFRALGLWLENYHKQKIFNITEEPQFDMNGIMVDASRNGVLKVGSIQFLLRKMAVMGLNVVMMYTEDTFEVEEYPYFGYMRGRYSFSELKACDDYAHAFGIEMMPCIQSLAHLKEALKWNYASNIRDTEDILLVGEEETYHFIEKTIQSATKPYRSNRIHIGMDEAHQLGLGRYLEKNGYKDRFSIMSEHLKKVYEITERNQLKPMIWSDMFFRLGSKTGNYYDEKAEIPQKVIDQIPKDLQLVYWDYYHTDKDFYKNFLNMHKELGSDPIFAGGIWTWNGIAPNYGKTIKTTHAALQACKDTGVKEVFATMWGDNGAETDPFTGLAGMQLFAEHGYSKDFDEQKWKERFSFCGQAELSDYLELNKFDETPGVSSNNIKESHPAKFLLWQDVLLGLFDKNIEGLPMSGHYQQLAICMQEAKERNSDYPLMFGYYYQLANVLSEKAEIGLELKTAYDAKDQDSLTHLRDQLKSLVKKIDDLRKAHRSLWMDRYKPFGWEVLDIRYGGVISRMHTAIDRINDWLTNKISVIEELEPERLWHDAPWVMPEGAIGRNVYHRIVTASAFSE</sequence>
<dbReference type="Gene3D" id="1.20.120.670">
    <property type="entry name" value="N-acetyl-b-d-glucoasminidase"/>
    <property type="match status" value="1"/>
</dbReference>
<dbReference type="Gene3D" id="3.20.20.80">
    <property type="entry name" value="Glycosidases"/>
    <property type="match status" value="1"/>
</dbReference>
<evidence type="ECO:0000259" key="3">
    <source>
        <dbReference type="Pfam" id="PF00728"/>
    </source>
</evidence>
<dbReference type="RefSeq" id="WP_153790673.1">
    <property type="nucleotide sequence ID" value="NZ_CP045915.1"/>
</dbReference>
<evidence type="ECO:0000259" key="4">
    <source>
        <dbReference type="Pfam" id="PF18088"/>
    </source>
</evidence>
<feature type="domain" description="Glycoside hydrolase family 20 catalytic" evidence="3">
    <location>
        <begin position="90"/>
        <end position="276"/>
    </location>
</feature>
<dbReference type="Proteomes" id="UP000339690">
    <property type="component" value="Chromosome"/>
</dbReference>
<evidence type="ECO:0000256" key="2">
    <source>
        <dbReference type="ARBA" id="ARBA00022801"/>
    </source>
</evidence>
<dbReference type="InterPro" id="IPR041063">
    <property type="entry name" value="Glyco_H_20C_C"/>
</dbReference>
<evidence type="ECO:0000256" key="1">
    <source>
        <dbReference type="ARBA" id="ARBA00006285"/>
    </source>
</evidence>
<dbReference type="InterPro" id="IPR015883">
    <property type="entry name" value="Glyco_hydro_20_cat"/>
</dbReference>
<comment type="similarity">
    <text evidence="1">Belongs to the glycosyl hydrolase 20 family.</text>
</comment>
<dbReference type="CDD" id="cd06565">
    <property type="entry name" value="GH20_GcnA-like"/>
    <property type="match status" value="1"/>
</dbReference>
<keyword evidence="6" id="KW-1185">Reference proteome</keyword>
<dbReference type="PANTHER" id="PTHR21040:SF8">
    <property type="entry name" value="BCDNA.GH04120"/>
    <property type="match status" value="1"/>
</dbReference>
<dbReference type="GO" id="GO:0004563">
    <property type="term" value="F:beta-N-acetylhexosaminidase activity"/>
    <property type="evidence" value="ECO:0007669"/>
    <property type="project" value="UniProtKB-ARBA"/>
</dbReference>
<organism evidence="5 6">
    <name type="scientific">Gracilibacillus salitolerans</name>
    <dbReference type="NCBI Taxonomy" id="2663022"/>
    <lineage>
        <taxon>Bacteria</taxon>
        <taxon>Bacillati</taxon>
        <taxon>Bacillota</taxon>
        <taxon>Bacilli</taxon>
        <taxon>Bacillales</taxon>
        <taxon>Bacillaceae</taxon>
        <taxon>Gracilibacillus</taxon>
    </lineage>
</organism>
<dbReference type="PANTHER" id="PTHR21040">
    <property type="entry name" value="BCDNA.GH04120"/>
    <property type="match status" value="1"/>
</dbReference>
<evidence type="ECO:0000313" key="6">
    <source>
        <dbReference type="Proteomes" id="UP000339690"/>
    </source>
</evidence>
<proteinExistence type="inferred from homology"/>
<evidence type="ECO:0000313" key="5">
    <source>
        <dbReference type="EMBL" id="QGH33664.1"/>
    </source>
</evidence>
<dbReference type="AlphaFoldDB" id="A0A5Q2TFT3"/>
<dbReference type="KEGG" id="grc:GI584_06365"/>
<gene>
    <name evidence="5" type="ORF">GI584_06365</name>
</gene>
<dbReference type="Pfam" id="PF00728">
    <property type="entry name" value="Glyco_hydro_20"/>
    <property type="match status" value="1"/>
</dbReference>
<reference evidence="5 6" key="1">
    <citation type="submission" date="2019-11" db="EMBL/GenBank/DDBJ databases">
        <title>Gracilibacillus salitolerans sp. nov., a moderate halophile isolated from a saline soil in northwest China.</title>
        <authorList>
            <person name="Gan L."/>
        </authorList>
    </citation>
    <scope>NUCLEOTIDE SEQUENCE [LARGE SCALE GENOMIC DNA]</scope>
    <source>
        <strain evidence="5 6">SCU50</strain>
    </source>
</reference>
<feature type="domain" description="Glycoside Hydrolase 20C C-terminal" evidence="4">
    <location>
        <begin position="421"/>
        <end position="603"/>
    </location>
</feature>
<accession>A0A5Q2TFT3</accession>
<dbReference type="GO" id="GO:0005975">
    <property type="term" value="P:carbohydrate metabolic process"/>
    <property type="evidence" value="ECO:0007669"/>
    <property type="project" value="InterPro"/>
</dbReference>
<protein>
    <submittedName>
        <fullName evidence="5">Family 20 glycosylhydrolase</fullName>
    </submittedName>
</protein>
<dbReference type="EMBL" id="CP045915">
    <property type="protein sequence ID" value="QGH33664.1"/>
    <property type="molecule type" value="Genomic_DNA"/>
</dbReference>
<keyword evidence="2 5" id="KW-0378">Hydrolase</keyword>
<name>A0A5Q2TFT3_9BACI</name>
<dbReference type="InterPro" id="IPR038901">
    <property type="entry name" value="HEXDC-like"/>
</dbReference>
<dbReference type="InterPro" id="IPR017853">
    <property type="entry name" value="GH"/>
</dbReference>